<feature type="transmembrane region" description="Helical" evidence="1">
    <location>
        <begin position="100"/>
        <end position="124"/>
    </location>
</feature>
<keyword evidence="1" id="KW-1133">Transmembrane helix</keyword>
<gene>
    <name evidence="2" type="ORF">Val02_75700</name>
</gene>
<organism evidence="2 3">
    <name type="scientific">Virgisporangium aliadipatigenens</name>
    <dbReference type="NCBI Taxonomy" id="741659"/>
    <lineage>
        <taxon>Bacteria</taxon>
        <taxon>Bacillati</taxon>
        <taxon>Actinomycetota</taxon>
        <taxon>Actinomycetes</taxon>
        <taxon>Micromonosporales</taxon>
        <taxon>Micromonosporaceae</taxon>
        <taxon>Virgisporangium</taxon>
    </lineage>
</organism>
<keyword evidence="1" id="KW-0812">Transmembrane</keyword>
<feature type="transmembrane region" description="Helical" evidence="1">
    <location>
        <begin position="175"/>
        <end position="193"/>
    </location>
</feature>
<name>A0A8J3YS41_9ACTN</name>
<evidence type="ECO:0000313" key="2">
    <source>
        <dbReference type="EMBL" id="GIJ50684.1"/>
    </source>
</evidence>
<proteinExistence type="predicted"/>
<dbReference type="AlphaFoldDB" id="A0A8J3YS41"/>
<accession>A0A8J3YS41</accession>
<dbReference type="EMBL" id="BOPF01000038">
    <property type="protein sequence ID" value="GIJ50684.1"/>
    <property type="molecule type" value="Genomic_DNA"/>
</dbReference>
<protein>
    <submittedName>
        <fullName evidence="2">ABC transporter permease</fullName>
    </submittedName>
</protein>
<evidence type="ECO:0000256" key="1">
    <source>
        <dbReference type="SAM" id="Phobius"/>
    </source>
</evidence>
<sequence length="252" mass="26079">MSVRVVRAEFTKLRSVPSTAWSLATAVVLVVAFAAMYSTLRVTRPPADPAAFDATAVALAGVSLAQIAVGVLGVLLVTGEYATGLIRTSVTAVPTRLPLLWGKSVAFGLVTAAVAVPAVVGAFFVGQSVLRREHLDVAFGAPGVARAVLGGALYLVGVGLLGLALGALLRNTAGAVSALFGMLFALQMVAGMLPESISDDINKYLPAPAGLAVTYVDHDRYSLGPWAGFGVFCLYVGVLLGLAAWRLRRRDV</sequence>
<feature type="transmembrane region" description="Helical" evidence="1">
    <location>
        <begin position="226"/>
        <end position="245"/>
    </location>
</feature>
<feature type="transmembrane region" description="Helical" evidence="1">
    <location>
        <begin position="20"/>
        <end position="37"/>
    </location>
</feature>
<reference evidence="2" key="1">
    <citation type="submission" date="2021-01" db="EMBL/GenBank/DDBJ databases">
        <title>Whole genome shotgun sequence of Virgisporangium aliadipatigenens NBRC 105644.</title>
        <authorList>
            <person name="Komaki H."/>
            <person name="Tamura T."/>
        </authorList>
    </citation>
    <scope>NUCLEOTIDE SEQUENCE</scope>
    <source>
        <strain evidence="2">NBRC 105644</strain>
    </source>
</reference>
<keyword evidence="3" id="KW-1185">Reference proteome</keyword>
<feature type="transmembrane region" description="Helical" evidence="1">
    <location>
        <begin position="57"/>
        <end position="79"/>
    </location>
</feature>
<comment type="caution">
    <text evidence="2">The sequence shown here is derived from an EMBL/GenBank/DDBJ whole genome shotgun (WGS) entry which is preliminary data.</text>
</comment>
<evidence type="ECO:0000313" key="3">
    <source>
        <dbReference type="Proteomes" id="UP000619260"/>
    </source>
</evidence>
<keyword evidence="1" id="KW-0472">Membrane</keyword>
<dbReference type="RefSeq" id="WP_203904112.1">
    <property type="nucleotide sequence ID" value="NZ_BOPF01000038.1"/>
</dbReference>
<feature type="transmembrane region" description="Helical" evidence="1">
    <location>
        <begin position="144"/>
        <end position="168"/>
    </location>
</feature>
<dbReference type="Proteomes" id="UP000619260">
    <property type="component" value="Unassembled WGS sequence"/>
</dbReference>